<organism evidence="1 2">
    <name type="scientific">Shinella oryzae</name>
    <dbReference type="NCBI Taxonomy" id="2871820"/>
    <lineage>
        <taxon>Bacteria</taxon>
        <taxon>Pseudomonadati</taxon>
        <taxon>Pseudomonadota</taxon>
        <taxon>Alphaproteobacteria</taxon>
        <taxon>Hyphomicrobiales</taxon>
        <taxon>Rhizobiaceae</taxon>
        <taxon>Shinella</taxon>
    </lineage>
</organism>
<evidence type="ECO:0000313" key="1">
    <source>
        <dbReference type="EMBL" id="WLS03106.1"/>
    </source>
</evidence>
<dbReference type="InterPro" id="IPR021352">
    <property type="entry name" value="DUF2971"/>
</dbReference>
<reference evidence="1 2" key="1">
    <citation type="submission" date="2023-08" db="EMBL/GenBank/DDBJ databases">
        <title>Pathogen: clinical or host-associated sample.</title>
        <authorList>
            <person name="Hergert J."/>
            <person name="Casey R."/>
            <person name="Wagner J."/>
            <person name="Young E.L."/>
            <person name="Oakeson K.F."/>
        </authorList>
    </citation>
    <scope>NUCLEOTIDE SEQUENCE [LARGE SCALE GENOMIC DNA]</scope>
    <source>
        <strain evidence="1 2">UPHL-collab-2</strain>
    </source>
</reference>
<keyword evidence="2" id="KW-1185">Reference proteome</keyword>
<gene>
    <name evidence="1" type="ORF">Q9315_00215</name>
</gene>
<evidence type="ECO:0000313" key="2">
    <source>
        <dbReference type="Proteomes" id="UP001225788"/>
    </source>
</evidence>
<sequence length="324" mass="36693">MALDLPPGLSTQDVALMQLFHPFAFSKMMVAATSGLRFVHYTTADTAMKIINNEEVWMRKSTCMNDFNEIEHGFNCLQRAYKEHKERFSAFFDPRFPGFSEKLEERFNSWLPSFRNSTYVSCISEHEASEDIIGRLSMWRAYGGPTGVAIVVNSAPFLRPTDALNAYTSPVAYLSEMQFSDNFSGLLNGFEEAEQLIDTLSEDSLLGHLFEVFRMATLCTKHPGFAEEKEWRIIYSPSLGESLRITQDIFTFGGVPQKIFKIPLKNFPEEGLYGIEVKELVERIIVGPTEFPVEIKEALAVALEAKGVEQPLGMIWISDIPLRN</sequence>
<proteinExistence type="predicted"/>
<protein>
    <submittedName>
        <fullName evidence="1">DUF2971 domain-containing protein</fullName>
    </submittedName>
</protein>
<dbReference type="Proteomes" id="UP001225788">
    <property type="component" value="Chromosome"/>
</dbReference>
<dbReference type="RefSeq" id="WP_306158607.1">
    <property type="nucleotide sequence ID" value="NZ_CP132314.1"/>
</dbReference>
<accession>A0ABY9K652</accession>
<name>A0ABY9K652_9HYPH</name>
<dbReference type="Pfam" id="PF11185">
    <property type="entry name" value="DUF2971"/>
    <property type="match status" value="1"/>
</dbReference>
<dbReference type="EMBL" id="CP132314">
    <property type="protein sequence ID" value="WLS03106.1"/>
    <property type="molecule type" value="Genomic_DNA"/>
</dbReference>